<protein>
    <submittedName>
        <fullName evidence="2">Luciferase-like protein</fullName>
    </submittedName>
</protein>
<feature type="compositionally biased region" description="Basic and acidic residues" evidence="1">
    <location>
        <begin position="32"/>
        <end position="41"/>
    </location>
</feature>
<gene>
    <name evidence="2" type="ORF">AVDCRST_MAG87-2065</name>
</gene>
<reference evidence="2" key="1">
    <citation type="submission" date="2020-02" db="EMBL/GenBank/DDBJ databases">
        <authorList>
            <person name="Meier V. D."/>
        </authorList>
    </citation>
    <scope>NUCLEOTIDE SEQUENCE</scope>
    <source>
        <strain evidence="2">AVDCRST_MAG87</strain>
    </source>
</reference>
<dbReference type="AlphaFoldDB" id="A0A6J4V3B3"/>
<proteinExistence type="predicted"/>
<feature type="non-terminal residue" evidence="2">
    <location>
        <position position="1"/>
    </location>
</feature>
<dbReference type="EMBL" id="CADCWJ010000469">
    <property type="protein sequence ID" value="CAA9567297.1"/>
    <property type="molecule type" value="Genomic_DNA"/>
</dbReference>
<evidence type="ECO:0000313" key="2">
    <source>
        <dbReference type="EMBL" id="CAA9567297.1"/>
    </source>
</evidence>
<feature type="region of interest" description="Disordered" evidence="1">
    <location>
        <begin position="32"/>
        <end position="106"/>
    </location>
</feature>
<feature type="non-terminal residue" evidence="2">
    <location>
        <position position="106"/>
    </location>
</feature>
<organism evidence="2">
    <name type="scientific">uncultured Thermomicrobiales bacterium</name>
    <dbReference type="NCBI Taxonomy" id="1645740"/>
    <lineage>
        <taxon>Bacteria</taxon>
        <taxon>Pseudomonadati</taxon>
        <taxon>Thermomicrobiota</taxon>
        <taxon>Thermomicrobia</taxon>
        <taxon>Thermomicrobiales</taxon>
        <taxon>environmental samples</taxon>
    </lineage>
</organism>
<evidence type="ECO:0000256" key="1">
    <source>
        <dbReference type="SAM" id="MobiDB-lite"/>
    </source>
</evidence>
<feature type="compositionally biased region" description="Low complexity" evidence="1">
    <location>
        <begin position="71"/>
        <end position="87"/>
    </location>
</feature>
<sequence length="106" mass="11982">ERLRTSPGIRLLPRSRRARARAYARHCAADRCPRLRPDRHPGPSLPAGPLRRRRARGLHPWPDRSRPPVPGCRQPAAAAPGGPCQNGRHARPVERRPLRARARGRR</sequence>
<name>A0A6J4V3B3_9BACT</name>
<accession>A0A6J4V3B3</accession>